<evidence type="ECO:0000256" key="3">
    <source>
        <dbReference type="ARBA" id="ARBA00022692"/>
    </source>
</evidence>
<keyword evidence="3 7" id="KW-0812">Transmembrane</keyword>
<gene>
    <name evidence="10" type="ORF">CWI84_03365</name>
</gene>
<feature type="transmembrane region" description="Helical" evidence="7">
    <location>
        <begin position="89"/>
        <end position="105"/>
    </location>
</feature>
<dbReference type="InterPro" id="IPR022732">
    <property type="entry name" value="Peptidase_S54_GlpG_N"/>
</dbReference>
<evidence type="ECO:0000259" key="9">
    <source>
        <dbReference type="Pfam" id="PF12122"/>
    </source>
</evidence>
<evidence type="ECO:0000259" key="8">
    <source>
        <dbReference type="Pfam" id="PF01694"/>
    </source>
</evidence>
<keyword evidence="5 7" id="KW-1133">Transmembrane helix</keyword>
<dbReference type="Pfam" id="PF01694">
    <property type="entry name" value="Rhomboid"/>
    <property type="match status" value="1"/>
</dbReference>
<dbReference type="Pfam" id="PF12122">
    <property type="entry name" value="Rhomboid_N"/>
    <property type="match status" value="1"/>
</dbReference>
<dbReference type="PANTHER" id="PTHR43731:SF14">
    <property type="entry name" value="PRESENILIN-ASSOCIATED RHOMBOID-LIKE PROTEIN, MITOCHONDRIAL"/>
    <property type="match status" value="1"/>
</dbReference>
<feature type="transmembrane region" description="Helical" evidence="7">
    <location>
        <begin position="248"/>
        <end position="266"/>
    </location>
</feature>
<reference evidence="10 11" key="1">
    <citation type="journal article" date="2011" name="Front. Microbiol.">
        <title>Genomic signatures of strain selection and enhancement in Bacillus atrophaeus var. globigii, a historical biowarfare simulant.</title>
        <authorList>
            <person name="Gibbons H.S."/>
            <person name="Broomall S.M."/>
            <person name="McNew L.A."/>
            <person name="Daligault H."/>
            <person name="Chapman C."/>
            <person name="Bruce D."/>
            <person name="Karavis M."/>
            <person name="Krepps M."/>
            <person name="McGregor P.A."/>
            <person name="Hong C."/>
            <person name="Park K.H."/>
            <person name="Akmal A."/>
            <person name="Feldman A."/>
            <person name="Lin J.S."/>
            <person name="Chang W.E."/>
            <person name="Higgs B.W."/>
            <person name="Demirev P."/>
            <person name="Lindquist J."/>
            <person name="Liem A."/>
            <person name="Fochler E."/>
            <person name="Read T.D."/>
            <person name="Tapia R."/>
            <person name="Johnson S."/>
            <person name="Bishop-Lilly K.A."/>
            <person name="Detter C."/>
            <person name="Han C."/>
            <person name="Sozhamannan S."/>
            <person name="Rosenzweig C.N."/>
            <person name="Skowronski E.W."/>
        </authorList>
    </citation>
    <scope>NUCLEOTIDE SEQUENCE [LARGE SCALE GENOMIC DNA]</scope>
    <source>
        <strain evidence="10 11">CC-PW-9</strain>
    </source>
</reference>
<evidence type="ECO:0000256" key="7">
    <source>
        <dbReference type="SAM" id="Phobius"/>
    </source>
</evidence>
<accession>A0A432ZTF2</accession>
<feature type="domain" description="Peptidase S54 rhomboid" evidence="8">
    <location>
        <begin position="129"/>
        <end position="264"/>
    </location>
</feature>
<dbReference type="EMBL" id="PIQH01000002">
    <property type="protein sequence ID" value="RUO81163.1"/>
    <property type="molecule type" value="Genomic_DNA"/>
</dbReference>
<feature type="transmembrane region" description="Helical" evidence="7">
    <location>
        <begin position="169"/>
        <end position="187"/>
    </location>
</feature>
<keyword evidence="4" id="KW-0378">Hydrolase</keyword>
<keyword evidence="6 7" id="KW-0472">Membrane</keyword>
<proteinExistence type="inferred from homology"/>
<evidence type="ECO:0000313" key="11">
    <source>
        <dbReference type="Proteomes" id="UP000287996"/>
    </source>
</evidence>
<feature type="transmembrane region" description="Helical" evidence="7">
    <location>
        <begin position="218"/>
        <end position="236"/>
    </location>
</feature>
<dbReference type="SUPFAM" id="SSF144091">
    <property type="entry name" value="Rhomboid-like"/>
    <property type="match status" value="1"/>
</dbReference>
<dbReference type="GO" id="GO:0006508">
    <property type="term" value="P:proteolysis"/>
    <property type="evidence" value="ECO:0007669"/>
    <property type="project" value="UniProtKB-KW"/>
</dbReference>
<feature type="domain" description="Peptidase S54 GlpG peptidase N-terminal" evidence="9">
    <location>
        <begin position="1"/>
        <end position="59"/>
    </location>
</feature>
<protein>
    <submittedName>
        <fullName evidence="10">Rhomboid family intramembrane serine protease</fullName>
    </submittedName>
</protein>
<feature type="transmembrane region" description="Helical" evidence="7">
    <location>
        <begin position="193"/>
        <end position="211"/>
    </location>
</feature>
<evidence type="ECO:0000256" key="2">
    <source>
        <dbReference type="ARBA" id="ARBA00009045"/>
    </source>
</evidence>
<evidence type="ECO:0000313" key="10">
    <source>
        <dbReference type="EMBL" id="RUO81163.1"/>
    </source>
</evidence>
<evidence type="ECO:0000256" key="5">
    <source>
        <dbReference type="ARBA" id="ARBA00022989"/>
    </source>
</evidence>
<comment type="subcellular location">
    <subcellularLocation>
        <location evidence="1">Membrane</location>
        <topology evidence="1">Multi-pass membrane protein</topology>
    </subcellularLocation>
</comment>
<dbReference type="GO" id="GO:0016020">
    <property type="term" value="C:membrane"/>
    <property type="evidence" value="ECO:0007669"/>
    <property type="project" value="UniProtKB-SubCell"/>
</dbReference>
<dbReference type="OrthoDB" id="9778341at2"/>
<dbReference type="InterPro" id="IPR022764">
    <property type="entry name" value="Peptidase_S54_rhomboid_dom"/>
</dbReference>
<keyword evidence="10" id="KW-0645">Protease</keyword>
<name>A0A432ZTF2_9GAMM</name>
<dbReference type="AlphaFoldDB" id="A0A432ZTF2"/>
<keyword evidence="11" id="KW-1185">Reference proteome</keyword>
<dbReference type="Gene3D" id="1.20.1540.10">
    <property type="entry name" value="Rhomboid-like"/>
    <property type="match status" value="1"/>
</dbReference>
<evidence type="ECO:0000256" key="4">
    <source>
        <dbReference type="ARBA" id="ARBA00022801"/>
    </source>
</evidence>
<dbReference type="InterPro" id="IPR035952">
    <property type="entry name" value="Rhomboid-like_sf"/>
</dbReference>
<evidence type="ECO:0000256" key="6">
    <source>
        <dbReference type="ARBA" id="ARBA00023136"/>
    </source>
</evidence>
<organism evidence="10 11">
    <name type="scientific">Idiomarina tyrosinivorans</name>
    <dbReference type="NCBI Taxonomy" id="1445662"/>
    <lineage>
        <taxon>Bacteria</taxon>
        <taxon>Pseudomonadati</taxon>
        <taxon>Pseudomonadota</taxon>
        <taxon>Gammaproteobacteria</taxon>
        <taxon>Alteromonadales</taxon>
        <taxon>Idiomarinaceae</taxon>
        <taxon>Idiomarina</taxon>
    </lineage>
</organism>
<dbReference type="PANTHER" id="PTHR43731">
    <property type="entry name" value="RHOMBOID PROTEASE"/>
    <property type="match status" value="1"/>
</dbReference>
<feature type="transmembrane region" description="Helical" evidence="7">
    <location>
        <begin position="138"/>
        <end position="157"/>
    </location>
</feature>
<sequence>MKRLLASQDSTKIQQLYRFLQQKRIPVTVSEKGDQLELWVIQSSYYPLAKQLIAEFTPEQVDTASEHQAATVENSSNMLWHNIIRNTGWLTRLFAALVVLVYVGMEVDLRAVFSTLSISTSSHSLTAVNEPWRFFTPALMHFTALHIVFNVFWWWYLGGRIERYLGTRWLAAVLLFTAVTSNLVQFYSHGPEFGGLSGVVYGLLGFCWVYSWRRLTPLYLPAGLIGFMIAWLVLGYTDILWVNVANEAHLGGLLSGCLAGLVVRMLDPTPRQTRRY</sequence>
<evidence type="ECO:0000256" key="1">
    <source>
        <dbReference type="ARBA" id="ARBA00004141"/>
    </source>
</evidence>
<dbReference type="InterPro" id="IPR050925">
    <property type="entry name" value="Rhomboid_protease_S54"/>
</dbReference>
<dbReference type="Proteomes" id="UP000287996">
    <property type="component" value="Unassembled WGS sequence"/>
</dbReference>
<dbReference type="RefSeq" id="WP_126841159.1">
    <property type="nucleotide sequence ID" value="NZ_PIQH01000002.1"/>
</dbReference>
<dbReference type="GO" id="GO:0004252">
    <property type="term" value="F:serine-type endopeptidase activity"/>
    <property type="evidence" value="ECO:0007669"/>
    <property type="project" value="InterPro"/>
</dbReference>
<comment type="similarity">
    <text evidence="2">Belongs to the peptidase S54 family.</text>
</comment>
<comment type="caution">
    <text evidence="10">The sequence shown here is derived from an EMBL/GenBank/DDBJ whole genome shotgun (WGS) entry which is preliminary data.</text>
</comment>